<reference evidence="1 2" key="1">
    <citation type="submission" date="2021-03" db="EMBL/GenBank/DDBJ databases">
        <title>Sequencing the genomes of 1000 actinobacteria strains.</title>
        <authorList>
            <person name="Klenk H.-P."/>
        </authorList>
    </citation>
    <scope>NUCLEOTIDE SEQUENCE [LARGE SCALE GENOMIC DNA]</scope>
    <source>
        <strain evidence="1 2">DSM 44580</strain>
    </source>
</reference>
<protein>
    <submittedName>
        <fullName evidence="1">Uncharacterized protein</fullName>
    </submittedName>
</protein>
<dbReference type="EMBL" id="JAGIOO010000001">
    <property type="protein sequence ID" value="MBP2473397.1"/>
    <property type="molecule type" value="Genomic_DNA"/>
</dbReference>
<evidence type="ECO:0000313" key="2">
    <source>
        <dbReference type="Proteomes" id="UP001519363"/>
    </source>
</evidence>
<evidence type="ECO:0000313" key="1">
    <source>
        <dbReference type="EMBL" id="MBP2473397.1"/>
    </source>
</evidence>
<name>A0ABS5AAS5_9PSEU</name>
<organism evidence="1 2">
    <name type="scientific">Crossiella equi</name>
    <dbReference type="NCBI Taxonomy" id="130796"/>
    <lineage>
        <taxon>Bacteria</taxon>
        <taxon>Bacillati</taxon>
        <taxon>Actinomycetota</taxon>
        <taxon>Actinomycetes</taxon>
        <taxon>Pseudonocardiales</taxon>
        <taxon>Pseudonocardiaceae</taxon>
        <taxon>Crossiella</taxon>
    </lineage>
</organism>
<keyword evidence="2" id="KW-1185">Reference proteome</keyword>
<dbReference type="RefSeq" id="WP_086789412.1">
    <property type="nucleotide sequence ID" value="NZ_JAGIOO010000001.1"/>
</dbReference>
<comment type="caution">
    <text evidence="1">The sequence shown here is derived from an EMBL/GenBank/DDBJ whole genome shotgun (WGS) entry which is preliminary data.</text>
</comment>
<accession>A0ABS5AAS5</accession>
<proteinExistence type="predicted"/>
<gene>
    <name evidence="1" type="ORF">JOF53_002269</name>
</gene>
<dbReference type="Proteomes" id="UP001519363">
    <property type="component" value="Unassembled WGS sequence"/>
</dbReference>
<sequence>MALDPDRHGDALLRWLYERGENNPGIADFLARHQLTAAEGVELVVHLVRAGWVRGGSAGQGPGARLTEAGLARVQAAGEAPKPWLVRGMRRIAGKLASAVGNAAVSNAQHFTRPTGREEDRDR</sequence>